<proteinExistence type="predicted"/>
<feature type="transmembrane region" description="Helical" evidence="1">
    <location>
        <begin position="37"/>
        <end position="57"/>
    </location>
</feature>
<accession>A0A919M9E5</accession>
<evidence type="ECO:0000256" key="1">
    <source>
        <dbReference type="SAM" id="Phobius"/>
    </source>
</evidence>
<comment type="caution">
    <text evidence="2">The sequence shown here is derived from an EMBL/GenBank/DDBJ whole genome shotgun (WGS) entry which is preliminary data.</text>
</comment>
<keyword evidence="1" id="KW-1133">Transmembrane helix</keyword>
<gene>
    <name evidence="2" type="ORF">Acy02nite_72490</name>
</gene>
<sequence length="58" mass="5890">MIVLVVAAMVLLGGTTWLALEQPVASDPELNRRLTTIGLLLCGVAGAVAVAVTFVTGP</sequence>
<evidence type="ECO:0000313" key="3">
    <source>
        <dbReference type="Proteomes" id="UP000619479"/>
    </source>
</evidence>
<keyword evidence="3" id="KW-1185">Reference proteome</keyword>
<reference evidence="2" key="1">
    <citation type="submission" date="2021-01" db="EMBL/GenBank/DDBJ databases">
        <title>Whole genome shotgun sequence of Actinoplanes cyaneus NBRC 14990.</title>
        <authorList>
            <person name="Komaki H."/>
            <person name="Tamura T."/>
        </authorList>
    </citation>
    <scope>NUCLEOTIDE SEQUENCE</scope>
    <source>
        <strain evidence="2">NBRC 14990</strain>
    </source>
</reference>
<dbReference type="AlphaFoldDB" id="A0A919M9E5"/>
<protein>
    <submittedName>
        <fullName evidence="2">Uncharacterized protein</fullName>
    </submittedName>
</protein>
<dbReference type="RefSeq" id="WP_203751671.1">
    <property type="nucleotide sequence ID" value="NZ_BAAAUC010000010.1"/>
</dbReference>
<keyword evidence="1" id="KW-0472">Membrane</keyword>
<keyword evidence="1" id="KW-0812">Transmembrane</keyword>
<organism evidence="2 3">
    <name type="scientific">Actinoplanes cyaneus</name>
    <dbReference type="NCBI Taxonomy" id="52696"/>
    <lineage>
        <taxon>Bacteria</taxon>
        <taxon>Bacillati</taxon>
        <taxon>Actinomycetota</taxon>
        <taxon>Actinomycetes</taxon>
        <taxon>Micromonosporales</taxon>
        <taxon>Micromonosporaceae</taxon>
        <taxon>Actinoplanes</taxon>
    </lineage>
</organism>
<dbReference type="Proteomes" id="UP000619479">
    <property type="component" value="Unassembled WGS sequence"/>
</dbReference>
<dbReference type="EMBL" id="BOMH01000060">
    <property type="protein sequence ID" value="GID69368.1"/>
    <property type="molecule type" value="Genomic_DNA"/>
</dbReference>
<evidence type="ECO:0000313" key="2">
    <source>
        <dbReference type="EMBL" id="GID69368.1"/>
    </source>
</evidence>
<name>A0A919M9E5_9ACTN</name>